<organism evidence="1 2">
    <name type="scientific">Pseudonocardia yuanmonensis</name>
    <dbReference type="NCBI Taxonomy" id="1095914"/>
    <lineage>
        <taxon>Bacteria</taxon>
        <taxon>Bacillati</taxon>
        <taxon>Actinomycetota</taxon>
        <taxon>Actinomycetes</taxon>
        <taxon>Pseudonocardiales</taxon>
        <taxon>Pseudonocardiaceae</taxon>
        <taxon>Pseudonocardia</taxon>
    </lineage>
</organism>
<dbReference type="Proteomes" id="UP001500325">
    <property type="component" value="Unassembled WGS sequence"/>
</dbReference>
<dbReference type="Gene3D" id="2.70.98.10">
    <property type="match status" value="1"/>
</dbReference>
<dbReference type="InterPro" id="IPR014718">
    <property type="entry name" value="GH-type_carb-bd"/>
</dbReference>
<keyword evidence="2" id="KW-1185">Reference proteome</keyword>
<dbReference type="EMBL" id="BAABIC010000024">
    <property type="protein sequence ID" value="GAA4707671.1"/>
    <property type="molecule type" value="Genomic_DNA"/>
</dbReference>
<protein>
    <submittedName>
        <fullName evidence="1">Aldose 1-epimerase family protein</fullName>
    </submittedName>
</protein>
<dbReference type="CDD" id="cd09022">
    <property type="entry name" value="Aldose_epim_Ec_YihR"/>
    <property type="match status" value="1"/>
</dbReference>
<dbReference type="InterPro" id="IPR008183">
    <property type="entry name" value="Aldose_1/G6P_1-epimerase"/>
</dbReference>
<comment type="caution">
    <text evidence="1">The sequence shown here is derived from an EMBL/GenBank/DDBJ whole genome shotgun (WGS) entry which is preliminary data.</text>
</comment>
<evidence type="ECO:0000313" key="1">
    <source>
        <dbReference type="EMBL" id="GAA4707671.1"/>
    </source>
</evidence>
<dbReference type="InterPro" id="IPR037480">
    <property type="entry name" value="YihR-like"/>
</dbReference>
<dbReference type="InterPro" id="IPR011013">
    <property type="entry name" value="Gal_mutarotase_sf_dom"/>
</dbReference>
<accession>A0ABP8XGH9</accession>
<dbReference type="Pfam" id="PF01263">
    <property type="entry name" value="Aldose_epim"/>
    <property type="match status" value="1"/>
</dbReference>
<dbReference type="SUPFAM" id="SSF74650">
    <property type="entry name" value="Galactose mutarotase-like"/>
    <property type="match status" value="1"/>
</dbReference>
<evidence type="ECO:0000313" key="2">
    <source>
        <dbReference type="Proteomes" id="UP001500325"/>
    </source>
</evidence>
<gene>
    <name evidence="1" type="ORF">GCM10023215_55910</name>
</gene>
<proteinExistence type="predicted"/>
<reference evidence="2" key="1">
    <citation type="journal article" date="2019" name="Int. J. Syst. Evol. Microbiol.">
        <title>The Global Catalogue of Microorganisms (GCM) 10K type strain sequencing project: providing services to taxonomists for standard genome sequencing and annotation.</title>
        <authorList>
            <consortium name="The Broad Institute Genomics Platform"/>
            <consortium name="The Broad Institute Genome Sequencing Center for Infectious Disease"/>
            <person name="Wu L."/>
            <person name="Ma J."/>
        </authorList>
    </citation>
    <scope>NUCLEOTIDE SEQUENCE [LARGE SCALE GENOMIC DNA]</scope>
    <source>
        <strain evidence="2">JCM 18055</strain>
    </source>
</reference>
<sequence>MMDPSGEHFTIASGDARAAVNEVGAGLRSFSVAGVDYTEPQPEGVRPPRGSGSLLAPWPNRVAGGRWSWQGKDQQLALTEPAAGNAIHGLLRYAFWRPAERTDSAITLEAVAPPQNGWPQPVRVAVTYAVGEQGLTVTTTATNLGSDDIPFGLGFHPYLRVGDTPTDDCTLTLAARAALPLTDQLPGGPLEPLAADDPLRTGARLKGLELDSAFGDCAPAEGDGLVRHRLVAPDGRGVELWAEPVFRWVQVFTPPDMPGHGRGVAVEPMTCPPDALNSGTDLAVLAPGAEWTARWGLHPITSPGTA</sequence>
<name>A0ABP8XGH9_9PSEU</name>